<evidence type="ECO:0000313" key="3">
    <source>
        <dbReference type="Proteomes" id="UP000288603"/>
    </source>
</evidence>
<feature type="transmembrane region" description="Helical" evidence="1">
    <location>
        <begin position="61"/>
        <end position="85"/>
    </location>
</feature>
<keyword evidence="1" id="KW-0472">Membrane</keyword>
<reference evidence="2 3" key="1">
    <citation type="submission" date="2018-12" db="EMBL/GenBank/DDBJ databases">
        <authorList>
            <person name="Li F."/>
        </authorList>
    </citation>
    <scope>NUCLEOTIDE SEQUENCE [LARGE SCALE GENOMIC DNA]</scope>
    <source>
        <strain evidence="2 3">8H24J-4-2</strain>
    </source>
</reference>
<protein>
    <submittedName>
        <fullName evidence="2">Uncharacterized protein</fullName>
    </submittedName>
</protein>
<keyword evidence="1" id="KW-0812">Transmembrane</keyword>
<keyword evidence="1" id="KW-1133">Transmembrane helix</keyword>
<evidence type="ECO:0000313" key="2">
    <source>
        <dbReference type="EMBL" id="RWZ68110.1"/>
    </source>
</evidence>
<dbReference type="EMBL" id="RZNC01000001">
    <property type="protein sequence ID" value="RWZ68110.1"/>
    <property type="molecule type" value="Genomic_DNA"/>
</dbReference>
<evidence type="ECO:0000256" key="1">
    <source>
        <dbReference type="SAM" id="Phobius"/>
    </source>
</evidence>
<proteinExistence type="predicted"/>
<comment type="caution">
    <text evidence="2">The sequence shown here is derived from an EMBL/GenBank/DDBJ whole genome shotgun (WGS) entry which is preliminary data.</text>
</comment>
<keyword evidence="3" id="KW-1185">Reference proteome</keyword>
<gene>
    <name evidence="2" type="ORF">ELQ92_02385</name>
</gene>
<sequence length="97" mass="10199">MTGRQRAIGLAVIGALAFVVVVLGAVALPMAVQATIAADYSVLPAGTEVVMTKGQYESTQTFPLWGSAFLISFLSLAVAIFVVALKWPRPWSAPLAH</sequence>
<dbReference type="AlphaFoldDB" id="A0A3S4BDI3"/>
<dbReference type="RefSeq" id="WP_128497334.1">
    <property type="nucleotide sequence ID" value="NZ_RZNC01000001.1"/>
</dbReference>
<dbReference type="Proteomes" id="UP000288603">
    <property type="component" value="Unassembled WGS sequence"/>
</dbReference>
<dbReference type="OrthoDB" id="10011463at2"/>
<accession>A0A3S4BDI3</accession>
<organism evidence="2 3">
    <name type="scientific">Labedella populi</name>
    <dbReference type="NCBI Taxonomy" id="2498850"/>
    <lineage>
        <taxon>Bacteria</taxon>
        <taxon>Bacillati</taxon>
        <taxon>Actinomycetota</taxon>
        <taxon>Actinomycetes</taxon>
        <taxon>Micrococcales</taxon>
        <taxon>Microbacteriaceae</taxon>
        <taxon>Labedella</taxon>
    </lineage>
</organism>
<name>A0A3S4BDI3_9MICO</name>